<dbReference type="PROSITE" id="PS00893">
    <property type="entry name" value="NUDIX_BOX"/>
    <property type="match status" value="1"/>
</dbReference>
<evidence type="ECO:0000256" key="2">
    <source>
        <dbReference type="ARBA" id="ARBA00022801"/>
    </source>
</evidence>
<dbReference type="SUPFAM" id="SSF55811">
    <property type="entry name" value="Nudix"/>
    <property type="match status" value="1"/>
</dbReference>
<dbReference type="InterPro" id="IPR020476">
    <property type="entry name" value="Nudix_hydrolase"/>
</dbReference>
<evidence type="ECO:0000313" key="4">
    <source>
        <dbReference type="EMBL" id="ARP97973.1"/>
    </source>
</evidence>
<keyword evidence="2 3" id="KW-0378">Hydrolase</keyword>
<dbReference type="OrthoDB" id="9761969at2"/>
<evidence type="ECO:0000256" key="1">
    <source>
        <dbReference type="ARBA" id="ARBA00001946"/>
    </source>
</evidence>
<reference evidence="4 5" key="1">
    <citation type="submission" date="2017-05" db="EMBL/GenBank/DDBJ databases">
        <title>Full genome sequence of Pseudorhodoplanes sinuspersici.</title>
        <authorList>
            <person name="Dastgheib S.M.M."/>
            <person name="Shavandi M."/>
            <person name="Tirandaz H."/>
        </authorList>
    </citation>
    <scope>NUCLEOTIDE SEQUENCE [LARGE SCALE GENOMIC DNA]</scope>
    <source>
        <strain evidence="4 5">RIPI110</strain>
    </source>
</reference>
<dbReference type="PROSITE" id="PS51462">
    <property type="entry name" value="NUDIX"/>
    <property type="match status" value="1"/>
</dbReference>
<dbReference type="GO" id="GO:0016787">
    <property type="term" value="F:hydrolase activity"/>
    <property type="evidence" value="ECO:0007669"/>
    <property type="project" value="UniProtKB-KW"/>
</dbReference>
<evidence type="ECO:0000313" key="5">
    <source>
        <dbReference type="Proteomes" id="UP000194137"/>
    </source>
</evidence>
<comment type="cofactor">
    <cofactor evidence="1">
        <name>Mg(2+)</name>
        <dbReference type="ChEBI" id="CHEBI:18420"/>
    </cofactor>
</comment>
<protein>
    <submittedName>
        <fullName evidence="4">Uncharacterized protein</fullName>
    </submittedName>
</protein>
<dbReference type="Gene3D" id="3.90.79.10">
    <property type="entry name" value="Nucleoside Triphosphate Pyrophosphohydrolase"/>
    <property type="match status" value="1"/>
</dbReference>
<dbReference type="InterPro" id="IPR015797">
    <property type="entry name" value="NUDIX_hydrolase-like_dom_sf"/>
</dbReference>
<evidence type="ECO:0000256" key="3">
    <source>
        <dbReference type="RuleBase" id="RU003476"/>
    </source>
</evidence>
<dbReference type="PANTHER" id="PTHR43736:SF1">
    <property type="entry name" value="DIHYDRONEOPTERIN TRIPHOSPHATE DIPHOSPHATASE"/>
    <property type="match status" value="1"/>
</dbReference>
<dbReference type="AlphaFoldDB" id="A0A1W6ZKM7"/>
<keyword evidence="5" id="KW-1185">Reference proteome</keyword>
<dbReference type="Proteomes" id="UP000194137">
    <property type="component" value="Chromosome"/>
</dbReference>
<proteinExistence type="inferred from homology"/>
<dbReference type="STRING" id="1235591.CAK95_01930"/>
<dbReference type="PANTHER" id="PTHR43736">
    <property type="entry name" value="ADP-RIBOSE PYROPHOSPHATASE"/>
    <property type="match status" value="1"/>
</dbReference>
<accession>A0A1W6ZKM7</accession>
<gene>
    <name evidence="4" type="ORF">CAK95_01930</name>
</gene>
<dbReference type="PRINTS" id="PR00502">
    <property type="entry name" value="NUDIXFAMILY"/>
</dbReference>
<dbReference type="EMBL" id="CP021112">
    <property type="protein sequence ID" value="ARP97973.1"/>
    <property type="molecule type" value="Genomic_DNA"/>
</dbReference>
<name>A0A1W6ZKM7_9HYPH</name>
<dbReference type="CDD" id="cd18873">
    <property type="entry name" value="NUDIX_NadM_like"/>
    <property type="match status" value="1"/>
</dbReference>
<organism evidence="4 5">
    <name type="scientific">Pseudorhodoplanes sinuspersici</name>
    <dbReference type="NCBI Taxonomy" id="1235591"/>
    <lineage>
        <taxon>Bacteria</taxon>
        <taxon>Pseudomonadati</taxon>
        <taxon>Pseudomonadota</taxon>
        <taxon>Alphaproteobacteria</taxon>
        <taxon>Hyphomicrobiales</taxon>
        <taxon>Pseudorhodoplanes</taxon>
    </lineage>
</organism>
<dbReference type="Pfam" id="PF00293">
    <property type="entry name" value="NUDIX"/>
    <property type="match status" value="1"/>
</dbReference>
<dbReference type="KEGG" id="psin:CAK95_01930"/>
<dbReference type="RefSeq" id="WP_086086290.1">
    <property type="nucleotide sequence ID" value="NZ_CP021112.1"/>
</dbReference>
<dbReference type="InterPro" id="IPR000086">
    <property type="entry name" value="NUDIX_hydrolase_dom"/>
</dbReference>
<dbReference type="InterPro" id="IPR020084">
    <property type="entry name" value="NUDIX_hydrolase_CS"/>
</dbReference>
<sequence length="137" mass="15592">MTYKNPSITVDCVVFDDRDRLLLIRRRNPPFAGQFALPGGFVDYGETTEAAARRELLEETGLTAKDLRLIGVYSDPKRDPRGHTISIAYLVVIEDGAPTAGDDATEAQFRVDWRELELAFDHNEIVRDAVRMRRLKR</sequence>
<comment type="similarity">
    <text evidence="3">Belongs to the Nudix hydrolase family.</text>
</comment>